<name>A0A2P2L7S9_RHIMU</name>
<dbReference type="AlphaFoldDB" id="A0A2P2L7S9"/>
<evidence type="ECO:0000313" key="1">
    <source>
        <dbReference type="EMBL" id="MBX14024.1"/>
    </source>
</evidence>
<dbReference type="EMBL" id="GGEC01033540">
    <property type="protein sequence ID" value="MBX14024.1"/>
    <property type="molecule type" value="Transcribed_RNA"/>
</dbReference>
<organism evidence="1">
    <name type="scientific">Rhizophora mucronata</name>
    <name type="common">Asiatic mangrove</name>
    <dbReference type="NCBI Taxonomy" id="61149"/>
    <lineage>
        <taxon>Eukaryota</taxon>
        <taxon>Viridiplantae</taxon>
        <taxon>Streptophyta</taxon>
        <taxon>Embryophyta</taxon>
        <taxon>Tracheophyta</taxon>
        <taxon>Spermatophyta</taxon>
        <taxon>Magnoliopsida</taxon>
        <taxon>eudicotyledons</taxon>
        <taxon>Gunneridae</taxon>
        <taxon>Pentapetalae</taxon>
        <taxon>rosids</taxon>
        <taxon>fabids</taxon>
        <taxon>Malpighiales</taxon>
        <taxon>Rhizophoraceae</taxon>
        <taxon>Rhizophora</taxon>
    </lineage>
</organism>
<proteinExistence type="predicted"/>
<sequence>MTYLLQNCLKPLLLKSFEHPKLTLMDGKDEHHQGKQSLVCSSVLHGLHGSPFQASETCMS</sequence>
<reference evidence="1" key="1">
    <citation type="submission" date="2018-02" db="EMBL/GenBank/DDBJ databases">
        <title>Rhizophora mucronata_Transcriptome.</title>
        <authorList>
            <person name="Meera S.P."/>
            <person name="Sreeshan A."/>
            <person name="Augustine A."/>
        </authorList>
    </citation>
    <scope>NUCLEOTIDE SEQUENCE</scope>
    <source>
        <tissue evidence="1">Leaf</tissue>
    </source>
</reference>
<protein>
    <submittedName>
        <fullName evidence="1">Nuclear polyA polymerase 1</fullName>
    </submittedName>
</protein>
<accession>A0A2P2L7S9</accession>